<dbReference type="Proteomes" id="UP001180616">
    <property type="component" value="Chromosome"/>
</dbReference>
<name>A0ABY9R5A9_9BACT</name>
<accession>A0ABY9R5A9</accession>
<sequence length="54" mass="6113">MVEAARSLGCTRQHVYDRISAGEIVAARLGLRNGLRVPEGEVDRFVDRRWVAME</sequence>
<evidence type="ECO:0000313" key="3">
    <source>
        <dbReference type="Proteomes" id="UP001180616"/>
    </source>
</evidence>
<reference evidence="2" key="1">
    <citation type="submission" date="2023-09" db="EMBL/GenBank/DDBJ databases">
        <authorList>
            <consortium name="CW5 consortium"/>
            <person name="Lu C.-W."/>
        </authorList>
    </citation>
    <scope>NUCLEOTIDE SEQUENCE</scope>
    <source>
        <strain evidence="2">KPS</strain>
    </source>
</reference>
<dbReference type="RefSeq" id="WP_309542777.1">
    <property type="nucleotide sequence ID" value="NZ_CP133659.1"/>
</dbReference>
<gene>
    <name evidence="2" type="ORF">KPS_001552</name>
</gene>
<organism evidence="2 3">
    <name type="scientific">Nitratidesulfovibrio liaohensis</name>
    <dbReference type="NCBI Taxonomy" id="2604158"/>
    <lineage>
        <taxon>Bacteria</taxon>
        <taxon>Pseudomonadati</taxon>
        <taxon>Thermodesulfobacteriota</taxon>
        <taxon>Desulfovibrionia</taxon>
        <taxon>Desulfovibrionales</taxon>
        <taxon>Desulfovibrionaceae</taxon>
        <taxon>Nitratidesulfovibrio</taxon>
    </lineage>
</organism>
<keyword evidence="3" id="KW-1185">Reference proteome</keyword>
<evidence type="ECO:0000313" key="2">
    <source>
        <dbReference type="EMBL" id="WMW66921.1"/>
    </source>
</evidence>
<dbReference type="InterPro" id="IPR041657">
    <property type="entry name" value="HTH_17"/>
</dbReference>
<dbReference type="NCBIfam" id="TIGR01764">
    <property type="entry name" value="excise"/>
    <property type="match status" value="1"/>
</dbReference>
<dbReference type="EMBL" id="CP133659">
    <property type="protein sequence ID" value="WMW66921.1"/>
    <property type="molecule type" value="Genomic_DNA"/>
</dbReference>
<dbReference type="InterPro" id="IPR010093">
    <property type="entry name" value="SinI_DNA-bd"/>
</dbReference>
<dbReference type="Pfam" id="PF12728">
    <property type="entry name" value="HTH_17"/>
    <property type="match status" value="1"/>
</dbReference>
<proteinExistence type="predicted"/>
<feature type="domain" description="Helix-turn-helix" evidence="1">
    <location>
        <begin position="3"/>
        <end position="49"/>
    </location>
</feature>
<evidence type="ECO:0000259" key="1">
    <source>
        <dbReference type="Pfam" id="PF12728"/>
    </source>
</evidence>
<protein>
    <submittedName>
        <fullName evidence="2">Helix-turn-helix domain-containing protein</fullName>
    </submittedName>
</protein>